<feature type="transmembrane region" description="Helical" evidence="2">
    <location>
        <begin position="248"/>
        <end position="267"/>
    </location>
</feature>
<evidence type="ECO:0000256" key="2">
    <source>
        <dbReference type="SAM" id="Phobius"/>
    </source>
</evidence>
<feature type="compositionally biased region" description="Polar residues" evidence="1">
    <location>
        <begin position="36"/>
        <end position="62"/>
    </location>
</feature>
<keyword evidence="2" id="KW-0812">Transmembrane</keyword>
<keyword evidence="2" id="KW-0472">Membrane</keyword>
<dbReference type="AlphaFoldDB" id="A0A3G6J825"/>
<feature type="compositionally biased region" description="Low complexity" evidence="1">
    <location>
        <begin position="11"/>
        <end position="20"/>
    </location>
</feature>
<evidence type="ECO:0000256" key="1">
    <source>
        <dbReference type="SAM" id="MobiDB-lite"/>
    </source>
</evidence>
<feature type="region of interest" description="Disordered" evidence="1">
    <location>
        <begin position="133"/>
        <end position="237"/>
    </location>
</feature>
<keyword evidence="4" id="KW-1185">Reference proteome</keyword>
<name>A0A3G6J825_9CORY</name>
<accession>A0A3G6J825</accession>
<feature type="compositionally biased region" description="Basic residues" evidence="1">
    <location>
        <begin position="1"/>
        <end position="10"/>
    </location>
</feature>
<gene>
    <name evidence="3" type="ORF">CCHOA_07655</name>
</gene>
<organism evidence="3 4">
    <name type="scientific">Corynebacterium choanae</name>
    <dbReference type="NCBI Taxonomy" id="1862358"/>
    <lineage>
        <taxon>Bacteria</taxon>
        <taxon>Bacillati</taxon>
        <taxon>Actinomycetota</taxon>
        <taxon>Actinomycetes</taxon>
        <taxon>Mycobacteriales</taxon>
        <taxon>Corynebacteriaceae</taxon>
        <taxon>Corynebacterium</taxon>
    </lineage>
</organism>
<evidence type="ECO:0000313" key="3">
    <source>
        <dbReference type="EMBL" id="AZA13923.1"/>
    </source>
</evidence>
<feature type="compositionally biased region" description="Polar residues" evidence="1">
    <location>
        <begin position="181"/>
        <end position="190"/>
    </location>
</feature>
<protein>
    <submittedName>
        <fullName evidence="3">Uncharacterized protein</fullName>
    </submittedName>
</protein>
<reference evidence="3 4" key="1">
    <citation type="submission" date="2018-11" db="EMBL/GenBank/DDBJ databases">
        <authorList>
            <person name="Kleinhagauer T."/>
            <person name="Glaeser S.P."/>
            <person name="Spergser J."/>
            <person name="Ruckert C."/>
            <person name="Kaempfer P."/>
            <person name="Busse H.-J."/>
        </authorList>
    </citation>
    <scope>NUCLEOTIDE SEQUENCE [LARGE SCALE GENOMIC DNA]</scope>
    <source>
        <strain evidence="3 4">200CH</strain>
    </source>
</reference>
<feature type="compositionally biased region" description="Polar residues" evidence="1">
    <location>
        <begin position="157"/>
        <end position="172"/>
    </location>
</feature>
<dbReference type="Proteomes" id="UP000269019">
    <property type="component" value="Chromosome"/>
</dbReference>
<sequence length="439" mass="46130" precursor="true">MSSSSRRRGRPGPAGRSQSPLQSNRPVQLTPLPRRTTGQSETKQTAGDQPRNPATTPPSRTNSRATGRSSDSSSAGGGQTPDAAAEHREQSPSSSGTRPGPVTRRLFAALAAAETSGKATQVVSSLSDAAAQLRQERRQRNDASMASRSENPVDLAAQTQTGHRRQQNTPRENSAAHRETASQPRSTPATSRRGVPLARPTAAARATPPALKTPQSSPQQDIPPGGHISAPRSTDPDSDAAIAAVDRIRLLVAGISTLILVGLIYLASFDDTTAKPMALNGDVVGRDSGETMTAYLARTASQRAEHPCASICFAYVTFRDPVPTALASMVVSTTAVPRVNALVLDGAAPIPLPEPVAPENRAVVFDRAISTYARSRALPISDPALQIRALVVQADATQIQQLATQFPDVLAVEALPDDAVWGRFGVMPVVAGKDFPPAE</sequence>
<feature type="compositionally biased region" description="Low complexity" evidence="1">
    <location>
        <begin position="196"/>
        <end position="210"/>
    </location>
</feature>
<feature type="region of interest" description="Disordered" evidence="1">
    <location>
        <begin position="1"/>
        <end position="108"/>
    </location>
</feature>
<dbReference type="EMBL" id="CP033896">
    <property type="protein sequence ID" value="AZA13923.1"/>
    <property type="molecule type" value="Genomic_DNA"/>
</dbReference>
<dbReference type="KEGG" id="ccho:CCHOA_07655"/>
<proteinExistence type="predicted"/>
<evidence type="ECO:0000313" key="4">
    <source>
        <dbReference type="Proteomes" id="UP000269019"/>
    </source>
</evidence>
<feature type="compositionally biased region" description="Low complexity" evidence="1">
    <location>
        <begin position="63"/>
        <end position="74"/>
    </location>
</feature>
<keyword evidence="2" id="KW-1133">Transmembrane helix</keyword>